<reference evidence="8" key="1">
    <citation type="journal article" date="2021" name="bioRxiv">
        <title>Whole Genome Assembly and Annotation of Northern Wild Rice, Zizania palustris L., Supports a Whole Genome Duplication in the Zizania Genus.</title>
        <authorList>
            <person name="Haas M."/>
            <person name="Kono T."/>
            <person name="Macchietto M."/>
            <person name="Millas R."/>
            <person name="McGilp L."/>
            <person name="Shao M."/>
            <person name="Duquette J."/>
            <person name="Hirsch C.N."/>
            <person name="Kimball J."/>
        </authorList>
    </citation>
    <scope>NUCLEOTIDE SEQUENCE</scope>
    <source>
        <tissue evidence="8">Fresh leaf tissue</tissue>
    </source>
</reference>
<dbReference type="PROSITE" id="PS00375">
    <property type="entry name" value="UDPGT"/>
    <property type="match status" value="1"/>
</dbReference>
<comment type="caution">
    <text evidence="8">The sequence shown here is derived from an EMBL/GenBank/DDBJ whole genome shotgun (WGS) entry which is preliminary data.</text>
</comment>
<dbReference type="FunFam" id="3.40.50.2000:FF:000019">
    <property type="entry name" value="Glycosyltransferase"/>
    <property type="match status" value="1"/>
</dbReference>
<dbReference type="GO" id="GO:0080043">
    <property type="term" value="F:quercetin 3-O-glucosyltransferase activity"/>
    <property type="evidence" value="ECO:0007669"/>
    <property type="project" value="TreeGrafter"/>
</dbReference>
<evidence type="ECO:0000256" key="6">
    <source>
        <dbReference type="RuleBase" id="RU003718"/>
    </source>
</evidence>
<dbReference type="Proteomes" id="UP000729402">
    <property type="component" value="Unassembled WGS sequence"/>
</dbReference>
<dbReference type="Pfam" id="PF00201">
    <property type="entry name" value="UDPGT"/>
    <property type="match status" value="1"/>
</dbReference>
<protein>
    <recommendedName>
        <fullName evidence="7">Glycosyltransferase</fullName>
        <ecNumber evidence="7">2.4.1.-</ecNumber>
    </recommendedName>
</protein>
<evidence type="ECO:0000256" key="1">
    <source>
        <dbReference type="ARBA" id="ARBA00009995"/>
    </source>
</evidence>
<sequence length="482" mass="51449">MAGIVSPLDRYKSTSQLQCEQSTLPMAMAVDHTTHVLLLPYPTQGHINPLLQFGKRLAARRGVRSTIAVTRFVHRSTTPSPGQVHLAAISDGCDHAGYDEAGDARAYLARLESAGSETLGELLRAEAELGRPVHVVVYDSFLPWALGVARRHGAACAAFLTQACAVNIAYGHAWAGTVSLPVTQPPRHLPGLPPDLEVSDLPTFMVNPADGHGYQDILVKAQFDGLAEADDVLVNSFSELEPPEAEYLASTWGAKTIGPTVPSAYLDNHIPDDTSYGCHLHQPSPATTTWLDARAACSVVYAAFGSVATASPEQMAEVAEGLLATGKPFLWVVRASEAAKIPGDFAGKLAAAGGRGLVVSWSTQLEVLAHPAVGCFVTHCGWNSTVEGISAGVPMVAMPRWSDQAMNAKYIADVWRVGARPRRGSDGVVGRGEVERCIREVMEREEYRRNAAKWRDMARAAMSKGGSSDANVVAFIAKHGAK</sequence>
<gene>
    <name evidence="8" type="ORF">GUJ93_ZPchr0008g12674</name>
</gene>
<keyword evidence="4 6" id="KW-0808">Transferase</keyword>
<accession>A0A8J5R7H6</accession>
<dbReference type="AlphaFoldDB" id="A0A8J5R7H6"/>
<evidence type="ECO:0000256" key="7">
    <source>
        <dbReference type="RuleBase" id="RU362057"/>
    </source>
</evidence>
<keyword evidence="2" id="KW-0216">Detoxification</keyword>
<dbReference type="InterPro" id="IPR035595">
    <property type="entry name" value="UDP_glycos_trans_CS"/>
</dbReference>
<keyword evidence="9" id="KW-1185">Reference proteome</keyword>
<dbReference type="GO" id="GO:0098754">
    <property type="term" value="P:detoxification"/>
    <property type="evidence" value="ECO:0007669"/>
    <property type="project" value="UniProtKB-ARBA"/>
</dbReference>
<keyword evidence="3 6" id="KW-0328">Glycosyltransferase</keyword>
<evidence type="ECO:0000256" key="2">
    <source>
        <dbReference type="ARBA" id="ARBA00022575"/>
    </source>
</evidence>
<dbReference type="GO" id="GO:0080044">
    <property type="term" value="F:quercetin 7-O-glucosyltransferase activity"/>
    <property type="evidence" value="ECO:0007669"/>
    <property type="project" value="TreeGrafter"/>
</dbReference>
<evidence type="ECO:0000256" key="3">
    <source>
        <dbReference type="ARBA" id="ARBA00022676"/>
    </source>
</evidence>
<dbReference type="OrthoDB" id="5835829at2759"/>
<evidence type="ECO:0000256" key="5">
    <source>
        <dbReference type="ARBA" id="ARBA00058521"/>
    </source>
</evidence>
<dbReference type="InterPro" id="IPR002213">
    <property type="entry name" value="UDP_glucos_trans"/>
</dbReference>
<dbReference type="FunFam" id="3.40.50.2000:FF:000057">
    <property type="entry name" value="Glycosyltransferase"/>
    <property type="match status" value="1"/>
</dbReference>
<dbReference type="PANTHER" id="PTHR11926">
    <property type="entry name" value="GLUCOSYL/GLUCURONOSYL TRANSFERASES"/>
    <property type="match status" value="1"/>
</dbReference>
<dbReference type="PANTHER" id="PTHR11926:SF1553">
    <property type="entry name" value="GLYCOSYLTRANSFERASE"/>
    <property type="match status" value="1"/>
</dbReference>
<dbReference type="CDD" id="cd03784">
    <property type="entry name" value="GT1_Gtf-like"/>
    <property type="match status" value="1"/>
</dbReference>
<evidence type="ECO:0000256" key="4">
    <source>
        <dbReference type="ARBA" id="ARBA00022679"/>
    </source>
</evidence>
<evidence type="ECO:0000313" key="8">
    <source>
        <dbReference type="EMBL" id="KAG8048131.1"/>
    </source>
</evidence>
<reference evidence="8" key="2">
    <citation type="submission" date="2021-02" db="EMBL/GenBank/DDBJ databases">
        <authorList>
            <person name="Kimball J.A."/>
            <person name="Haas M.W."/>
            <person name="Macchietto M."/>
            <person name="Kono T."/>
            <person name="Duquette J."/>
            <person name="Shao M."/>
        </authorList>
    </citation>
    <scope>NUCLEOTIDE SEQUENCE</scope>
    <source>
        <tissue evidence="8">Fresh leaf tissue</tissue>
    </source>
</reference>
<proteinExistence type="inferred from homology"/>
<dbReference type="EC" id="2.4.1.-" evidence="7"/>
<name>A0A8J5R7H6_ZIZPA</name>
<comment type="function">
    <text evidence="5">Involved in the detoxification of the Fusarium mycotoxin deoxynivalenol by the transfer of glucose from UDP-D-glucose to the hydroxyl group at C-3, forming deoxynivalenol-3-O-beta-D-glucoside.</text>
</comment>
<organism evidence="8 9">
    <name type="scientific">Zizania palustris</name>
    <name type="common">Northern wild rice</name>
    <dbReference type="NCBI Taxonomy" id="103762"/>
    <lineage>
        <taxon>Eukaryota</taxon>
        <taxon>Viridiplantae</taxon>
        <taxon>Streptophyta</taxon>
        <taxon>Embryophyta</taxon>
        <taxon>Tracheophyta</taxon>
        <taxon>Spermatophyta</taxon>
        <taxon>Magnoliopsida</taxon>
        <taxon>Liliopsida</taxon>
        <taxon>Poales</taxon>
        <taxon>Poaceae</taxon>
        <taxon>BOP clade</taxon>
        <taxon>Oryzoideae</taxon>
        <taxon>Oryzeae</taxon>
        <taxon>Zizaniinae</taxon>
        <taxon>Zizania</taxon>
    </lineage>
</organism>
<dbReference type="EMBL" id="JAAALK010000290">
    <property type="protein sequence ID" value="KAG8048131.1"/>
    <property type="molecule type" value="Genomic_DNA"/>
</dbReference>
<evidence type="ECO:0000313" key="9">
    <source>
        <dbReference type="Proteomes" id="UP000729402"/>
    </source>
</evidence>
<comment type="similarity">
    <text evidence="1 6">Belongs to the UDP-glycosyltransferase family.</text>
</comment>